<feature type="compositionally biased region" description="Low complexity" evidence="1">
    <location>
        <begin position="71"/>
        <end position="82"/>
    </location>
</feature>
<name>A0A7C9DHT5_OPUST</name>
<accession>A0A7C9DHT5</accession>
<dbReference type="EMBL" id="GISG01104872">
    <property type="protein sequence ID" value="MBA4637470.1"/>
    <property type="molecule type" value="Transcribed_RNA"/>
</dbReference>
<feature type="compositionally biased region" description="Acidic residues" evidence="1">
    <location>
        <begin position="92"/>
        <end position="101"/>
    </location>
</feature>
<evidence type="ECO:0000256" key="1">
    <source>
        <dbReference type="SAM" id="MobiDB-lite"/>
    </source>
</evidence>
<reference evidence="2" key="1">
    <citation type="journal article" date="2013" name="J. Plant Res.">
        <title>Effect of fungi and light on seed germination of three Opuntia species from semiarid lands of central Mexico.</title>
        <authorList>
            <person name="Delgado-Sanchez P."/>
            <person name="Jimenez-Bremont J.F."/>
            <person name="Guerrero-Gonzalez Mde L."/>
            <person name="Flores J."/>
        </authorList>
    </citation>
    <scope>NUCLEOTIDE SEQUENCE</scope>
    <source>
        <tissue evidence="2">Cladode</tissue>
    </source>
</reference>
<dbReference type="AlphaFoldDB" id="A0A7C9DHT5"/>
<evidence type="ECO:0000313" key="2">
    <source>
        <dbReference type="EMBL" id="MBA4637469.1"/>
    </source>
</evidence>
<organism evidence="2">
    <name type="scientific">Opuntia streptacantha</name>
    <name type="common">Prickly pear cactus</name>
    <name type="synonym">Opuntia cardona</name>
    <dbReference type="NCBI Taxonomy" id="393608"/>
    <lineage>
        <taxon>Eukaryota</taxon>
        <taxon>Viridiplantae</taxon>
        <taxon>Streptophyta</taxon>
        <taxon>Embryophyta</taxon>
        <taxon>Tracheophyta</taxon>
        <taxon>Spermatophyta</taxon>
        <taxon>Magnoliopsida</taxon>
        <taxon>eudicotyledons</taxon>
        <taxon>Gunneridae</taxon>
        <taxon>Pentapetalae</taxon>
        <taxon>Caryophyllales</taxon>
        <taxon>Cactineae</taxon>
        <taxon>Cactaceae</taxon>
        <taxon>Opuntioideae</taxon>
        <taxon>Opuntia</taxon>
    </lineage>
</organism>
<sequence>MEGGKALGRAGELFHEARPPLPANHRGTDNPTPRVPSARASDPIPVPASDPTWAPVVVVEPGYAEPRPEEPIAAAAVVSRPSPATPDRDGEGGEGECDEEK</sequence>
<dbReference type="EMBL" id="GISG01104871">
    <property type="protein sequence ID" value="MBA4637469.1"/>
    <property type="molecule type" value="Transcribed_RNA"/>
</dbReference>
<proteinExistence type="predicted"/>
<reference evidence="2" key="2">
    <citation type="submission" date="2020-07" db="EMBL/GenBank/DDBJ databases">
        <authorList>
            <person name="Vera ALvarez R."/>
            <person name="Arias-Moreno D.M."/>
            <person name="Jimenez-Jacinto V."/>
            <person name="Jimenez-Bremont J.F."/>
            <person name="Swaminathan K."/>
            <person name="Moose S.P."/>
            <person name="Guerrero-Gonzalez M.L."/>
            <person name="Marino-Ramirez L."/>
            <person name="Landsman D."/>
            <person name="Rodriguez-Kessler M."/>
            <person name="Delgado-Sanchez P."/>
        </authorList>
    </citation>
    <scope>NUCLEOTIDE SEQUENCE</scope>
    <source>
        <tissue evidence="2">Cladode</tissue>
    </source>
</reference>
<feature type="region of interest" description="Disordered" evidence="1">
    <location>
        <begin position="71"/>
        <end position="101"/>
    </location>
</feature>
<feature type="region of interest" description="Disordered" evidence="1">
    <location>
        <begin position="1"/>
        <end position="52"/>
    </location>
</feature>
<protein>
    <submittedName>
        <fullName evidence="2">Uncharacterized protein</fullName>
    </submittedName>
</protein>